<reference evidence="1" key="1">
    <citation type="submission" date="2022-11" db="EMBL/GenBank/DDBJ databases">
        <title>Genome Sequence of Nemania bipapillata.</title>
        <authorList>
            <person name="Buettner E."/>
        </authorList>
    </citation>
    <scope>NUCLEOTIDE SEQUENCE</scope>
    <source>
        <strain evidence="1">CP14</strain>
    </source>
</reference>
<dbReference type="EMBL" id="JAPESX010002616">
    <property type="protein sequence ID" value="KAJ8107127.1"/>
    <property type="molecule type" value="Genomic_DNA"/>
</dbReference>
<keyword evidence="2" id="KW-1185">Reference proteome</keyword>
<accession>A0ACC2HVM0</accession>
<protein>
    <submittedName>
        <fullName evidence="1">Uncharacterized protein</fullName>
    </submittedName>
</protein>
<evidence type="ECO:0000313" key="1">
    <source>
        <dbReference type="EMBL" id="KAJ8107127.1"/>
    </source>
</evidence>
<gene>
    <name evidence="1" type="ORF">ONZ43_g6833</name>
</gene>
<name>A0ACC2HVM0_9PEZI</name>
<evidence type="ECO:0000313" key="2">
    <source>
        <dbReference type="Proteomes" id="UP001153334"/>
    </source>
</evidence>
<sequence length="249" mass="27599">MSCPTEDDIDALAEVYYDSFAEDPNNTWWWPQDRDAMFEWLHGRIRGKMANRNIRHYQVLDRQGGEVVAFARWDIPKGYEAMFGEWIGSKGDDALDVSRVVVDSEQQSDTTEPTATTAPVEEAAPSAVKTIAAPRGADPELCQFFFAKLAALSKKWNADQMLGLSLLCTSPKYYRRGAAKALLAPMLAIADAAGLRSYLEATPAGRPVYEKLGFRVVEVQKFDPDAFTGGKVKGLTTLSIMIREPQPLS</sequence>
<organism evidence="1 2">
    <name type="scientific">Nemania bipapillata</name>
    <dbReference type="NCBI Taxonomy" id="110536"/>
    <lineage>
        <taxon>Eukaryota</taxon>
        <taxon>Fungi</taxon>
        <taxon>Dikarya</taxon>
        <taxon>Ascomycota</taxon>
        <taxon>Pezizomycotina</taxon>
        <taxon>Sordariomycetes</taxon>
        <taxon>Xylariomycetidae</taxon>
        <taxon>Xylariales</taxon>
        <taxon>Xylariaceae</taxon>
        <taxon>Nemania</taxon>
    </lineage>
</organism>
<comment type="caution">
    <text evidence="1">The sequence shown here is derived from an EMBL/GenBank/DDBJ whole genome shotgun (WGS) entry which is preliminary data.</text>
</comment>
<proteinExistence type="predicted"/>
<dbReference type="Proteomes" id="UP001153334">
    <property type="component" value="Unassembled WGS sequence"/>
</dbReference>